<dbReference type="OrthoDB" id="347657at2759"/>
<proteinExistence type="predicted"/>
<evidence type="ECO:0000313" key="2">
    <source>
        <dbReference type="EMBL" id="TFK38687.1"/>
    </source>
</evidence>
<accession>A0A5C3M1M9</accession>
<protein>
    <submittedName>
        <fullName evidence="2">Uncharacterized protein</fullName>
    </submittedName>
</protein>
<gene>
    <name evidence="2" type="ORF">BDQ12DRAFT_97430</name>
</gene>
<feature type="compositionally biased region" description="Polar residues" evidence="1">
    <location>
        <begin position="119"/>
        <end position="136"/>
    </location>
</feature>
<reference evidence="2 3" key="1">
    <citation type="journal article" date="2019" name="Nat. Ecol. Evol.">
        <title>Megaphylogeny resolves global patterns of mushroom evolution.</title>
        <authorList>
            <person name="Varga T."/>
            <person name="Krizsan K."/>
            <person name="Foldi C."/>
            <person name="Dima B."/>
            <person name="Sanchez-Garcia M."/>
            <person name="Sanchez-Ramirez S."/>
            <person name="Szollosi G.J."/>
            <person name="Szarkandi J.G."/>
            <person name="Papp V."/>
            <person name="Albert L."/>
            <person name="Andreopoulos W."/>
            <person name="Angelini C."/>
            <person name="Antonin V."/>
            <person name="Barry K.W."/>
            <person name="Bougher N.L."/>
            <person name="Buchanan P."/>
            <person name="Buyck B."/>
            <person name="Bense V."/>
            <person name="Catcheside P."/>
            <person name="Chovatia M."/>
            <person name="Cooper J."/>
            <person name="Damon W."/>
            <person name="Desjardin D."/>
            <person name="Finy P."/>
            <person name="Geml J."/>
            <person name="Haridas S."/>
            <person name="Hughes K."/>
            <person name="Justo A."/>
            <person name="Karasinski D."/>
            <person name="Kautmanova I."/>
            <person name="Kiss B."/>
            <person name="Kocsube S."/>
            <person name="Kotiranta H."/>
            <person name="LaButti K.M."/>
            <person name="Lechner B.E."/>
            <person name="Liimatainen K."/>
            <person name="Lipzen A."/>
            <person name="Lukacs Z."/>
            <person name="Mihaltcheva S."/>
            <person name="Morgado L.N."/>
            <person name="Niskanen T."/>
            <person name="Noordeloos M.E."/>
            <person name="Ohm R.A."/>
            <person name="Ortiz-Santana B."/>
            <person name="Ovrebo C."/>
            <person name="Racz N."/>
            <person name="Riley R."/>
            <person name="Savchenko A."/>
            <person name="Shiryaev A."/>
            <person name="Soop K."/>
            <person name="Spirin V."/>
            <person name="Szebenyi C."/>
            <person name="Tomsovsky M."/>
            <person name="Tulloss R.E."/>
            <person name="Uehling J."/>
            <person name="Grigoriev I.V."/>
            <person name="Vagvolgyi C."/>
            <person name="Papp T."/>
            <person name="Martin F.M."/>
            <person name="Miettinen O."/>
            <person name="Hibbett D.S."/>
            <person name="Nagy L.G."/>
        </authorList>
    </citation>
    <scope>NUCLEOTIDE SEQUENCE [LARGE SCALE GENOMIC DNA]</scope>
    <source>
        <strain evidence="2 3">CBS 166.37</strain>
    </source>
</reference>
<evidence type="ECO:0000256" key="1">
    <source>
        <dbReference type="SAM" id="MobiDB-lite"/>
    </source>
</evidence>
<name>A0A5C3M1M9_9AGAR</name>
<organism evidence="2 3">
    <name type="scientific">Crucibulum laeve</name>
    <dbReference type="NCBI Taxonomy" id="68775"/>
    <lineage>
        <taxon>Eukaryota</taxon>
        <taxon>Fungi</taxon>
        <taxon>Dikarya</taxon>
        <taxon>Basidiomycota</taxon>
        <taxon>Agaricomycotina</taxon>
        <taxon>Agaricomycetes</taxon>
        <taxon>Agaricomycetidae</taxon>
        <taxon>Agaricales</taxon>
        <taxon>Agaricineae</taxon>
        <taxon>Nidulariaceae</taxon>
        <taxon>Crucibulum</taxon>
    </lineage>
</organism>
<evidence type="ECO:0000313" key="3">
    <source>
        <dbReference type="Proteomes" id="UP000308652"/>
    </source>
</evidence>
<dbReference type="AlphaFoldDB" id="A0A5C3M1M9"/>
<dbReference type="EMBL" id="ML213602">
    <property type="protein sequence ID" value="TFK38687.1"/>
    <property type="molecule type" value="Genomic_DNA"/>
</dbReference>
<feature type="region of interest" description="Disordered" evidence="1">
    <location>
        <begin position="116"/>
        <end position="138"/>
    </location>
</feature>
<sequence>MPTGAPDSGFLNESNAEGNTIFFSPTSIIEPPNRAKSPMQRLEINDFDEDASFLQSFSNYVDNVTDNSLFIGQPKTRRIRGADTSYTIERFTDLKELDSQWEDDEVDEIVVMSPKPTMLSPSQKQSSQDFSSTKQSPLPAARLPFPLLLQHQLTLRSAAAPPLRLLSNATRTNP</sequence>
<keyword evidence="3" id="KW-1185">Reference proteome</keyword>
<dbReference type="Proteomes" id="UP000308652">
    <property type="component" value="Unassembled WGS sequence"/>
</dbReference>